<dbReference type="AlphaFoldDB" id="A0AAN8WU55"/>
<comment type="caution">
    <text evidence="1">The sequence shown here is derived from an EMBL/GenBank/DDBJ whole genome shotgun (WGS) entry which is preliminary data.</text>
</comment>
<reference evidence="1 2" key="1">
    <citation type="submission" date="2023-11" db="EMBL/GenBank/DDBJ databases">
        <title>Halocaridina rubra genome assembly.</title>
        <authorList>
            <person name="Smith C."/>
        </authorList>
    </citation>
    <scope>NUCLEOTIDE SEQUENCE [LARGE SCALE GENOMIC DNA]</scope>
    <source>
        <strain evidence="1">EP-1</strain>
        <tissue evidence="1">Whole</tissue>
    </source>
</reference>
<sequence length="139" mass="15520">TEFIENIDWEYFERGPLKLLNTPISAGHSPTQVLYGCPLYSCVPTQPESISKEWQAQTEDCDCRAVAHTEQVKRQYNSHTRPLAWLTAGQHVQIQDPISRHFIGLSSYGLLQVQDVRGTSSQRTSLVVESSTSPSSALS</sequence>
<keyword evidence="2" id="KW-1185">Reference proteome</keyword>
<dbReference type="Proteomes" id="UP001381693">
    <property type="component" value="Unassembled WGS sequence"/>
</dbReference>
<name>A0AAN8WU55_HALRR</name>
<evidence type="ECO:0000313" key="1">
    <source>
        <dbReference type="EMBL" id="KAK7066335.1"/>
    </source>
</evidence>
<dbReference type="EMBL" id="JAXCGZ010019255">
    <property type="protein sequence ID" value="KAK7066335.1"/>
    <property type="molecule type" value="Genomic_DNA"/>
</dbReference>
<proteinExistence type="predicted"/>
<accession>A0AAN8WU55</accession>
<organism evidence="1 2">
    <name type="scientific">Halocaridina rubra</name>
    <name type="common">Hawaiian red shrimp</name>
    <dbReference type="NCBI Taxonomy" id="373956"/>
    <lineage>
        <taxon>Eukaryota</taxon>
        <taxon>Metazoa</taxon>
        <taxon>Ecdysozoa</taxon>
        <taxon>Arthropoda</taxon>
        <taxon>Crustacea</taxon>
        <taxon>Multicrustacea</taxon>
        <taxon>Malacostraca</taxon>
        <taxon>Eumalacostraca</taxon>
        <taxon>Eucarida</taxon>
        <taxon>Decapoda</taxon>
        <taxon>Pleocyemata</taxon>
        <taxon>Caridea</taxon>
        <taxon>Atyoidea</taxon>
        <taxon>Atyidae</taxon>
        <taxon>Halocaridina</taxon>
    </lineage>
</organism>
<gene>
    <name evidence="1" type="ORF">SK128_024270</name>
</gene>
<protein>
    <submittedName>
        <fullName evidence="1">Uncharacterized protein</fullName>
    </submittedName>
</protein>
<feature type="non-terminal residue" evidence="1">
    <location>
        <position position="1"/>
    </location>
</feature>
<evidence type="ECO:0000313" key="2">
    <source>
        <dbReference type="Proteomes" id="UP001381693"/>
    </source>
</evidence>